<dbReference type="AlphaFoldDB" id="A0A542ZGU4"/>
<dbReference type="OrthoDB" id="3734132at2"/>
<gene>
    <name evidence="3" type="ORF">FB474_0944</name>
</gene>
<keyword evidence="4" id="KW-1185">Reference proteome</keyword>
<dbReference type="CDD" id="cd00088">
    <property type="entry name" value="HPT"/>
    <property type="match status" value="1"/>
</dbReference>
<dbReference type="GO" id="GO:0000160">
    <property type="term" value="P:phosphorelay signal transduction system"/>
    <property type="evidence" value="ECO:0007669"/>
    <property type="project" value="InterPro"/>
</dbReference>
<proteinExistence type="predicted"/>
<dbReference type="RefSeq" id="WP_141787590.1">
    <property type="nucleotide sequence ID" value="NZ_BAAAKX010000004.1"/>
</dbReference>
<reference evidence="3 4" key="1">
    <citation type="submission" date="2019-06" db="EMBL/GenBank/DDBJ databases">
        <title>Sequencing the genomes of 1000 actinobacteria strains.</title>
        <authorList>
            <person name="Klenk H.-P."/>
        </authorList>
    </citation>
    <scope>NUCLEOTIDE SEQUENCE [LARGE SCALE GENOMIC DNA]</scope>
    <source>
        <strain evidence="3 4">DSM 18082</strain>
    </source>
</reference>
<dbReference type="InterPro" id="IPR036641">
    <property type="entry name" value="HPT_dom_sf"/>
</dbReference>
<feature type="modified residue" description="Phosphohistidine" evidence="1">
    <location>
        <position position="61"/>
    </location>
</feature>
<dbReference type="InterPro" id="IPR008207">
    <property type="entry name" value="Sig_transdc_His_kin_Hpt_dom"/>
</dbReference>
<evidence type="ECO:0000313" key="3">
    <source>
        <dbReference type="EMBL" id="TQL59587.1"/>
    </source>
</evidence>
<dbReference type="PROSITE" id="PS50894">
    <property type="entry name" value="HPT"/>
    <property type="match status" value="1"/>
</dbReference>
<keyword evidence="1" id="KW-0597">Phosphoprotein</keyword>
<evidence type="ECO:0000259" key="2">
    <source>
        <dbReference type="PROSITE" id="PS50894"/>
    </source>
</evidence>
<evidence type="ECO:0000256" key="1">
    <source>
        <dbReference type="PROSITE-ProRule" id="PRU00110"/>
    </source>
</evidence>
<dbReference type="Gene3D" id="1.20.120.160">
    <property type="entry name" value="HPT domain"/>
    <property type="match status" value="1"/>
</dbReference>
<accession>A0A542ZGU4</accession>
<sequence length="111" mass="11843">MGEEPMTDAEATGLGAGWEDLKRRARVNNLAKVPDIEVAVTALLQDQLGEDARERAAFQAHKIAGSAGTFGLPQASDLARQLEKLFAAPGPGPERGEEARELVAHLRAELT</sequence>
<dbReference type="Proteomes" id="UP000319514">
    <property type="component" value="Unassembled WGS sequence"/>
</dbReference>
<evidence type="ECO:0000313" key="4">
    <source>
        <dbReference type="Proteomes" id="UP000319514"/>
    </source>
</evidence>
<dbReference type="EMBL" id="VFOQ01000001">
    <property type="protein sequence ID" value="TQL59587.1"/>
    <property type="molecule type" value="Genomic_DNA"/>
</dbReference>
<comment type="caution">
    <text evidence="3">The sequence shown here is derived from an EMBL/GenBank/DDBJ whole genome shotgun (WGS) entry which is preliminary data.</text>
</comment>
<dbReference type="SUPFAM" id="SSF47226">
    <property type="entry name" value="Histidine-containing phosphotransfer domain, HPT domain"/>
    <property type="match status" value="1"/>
</dbReference>
<feature type="domain" description="HPt" evidence="2">
    <location>
        <begin position="22"/>
        <end position="111"/>
    </location>
</feature>
<protein>
    <submittedName>
        <fullName evidence="3">Hpt domain-containing protein</fullName>
    </submittedName>
</protein>
<organism evidence="3 4">
    <name type="scientific">Oryzihumus leptocrescens</name>
    <dbReference type="NCBI Taxonomy" id="297536"/>
    <lineage>
        <taxon>Bacteria</taxon>
        <taxon>Bacillati</taxon>
        <taxon>Actinomycetota</taxon>
        <taxon>Actinomycetes</taxon>
        <taxon>Micrococcales</taxon>
        <taxon>Intrasporangiaceae</taxon>
        <taxon>Oryzihumus</taxon>
    </lineage>
</organism>
<dbReference type="Pfam" id="PF01627">
    <property type="entry name" value="Hpt"/>
    <property type="match status" value="1"/>
</dbReference>
<name>A0A542ZGU4_9MICO</name>